<dbReference type="OMA" id="WNIGAEY"/>
<comment type="subunit">
    <text evidence="3 8">Homodimer and heterodimers.</text>
</comment>
<comment type="subcellular location">
    <subcellularLocation>
        <location evidence="1 8">Cell membrane</location>
        <topology evidence="1 8">Multi-pass membrane protein</topology>
    </subcellularLocation>
</comment>
<reference evidence="10 11" key="1">
    <citation type="journal article" date="2018" name="Cell">
        <title>The Chara Genome: Secondary Complexity and Implications for Plant Terrestrialization.</title>
        <authorList>
            <person name="Nishiyama T."/>
            <person name="Sakayama H."/>
            <person name="Vries J.D."/>
            <person name="Buschmann H."/>
            <person name="Saint-Marcoux D."/>
            <person name="Ullrich K.K."/>
            <person name="Haas F.B."/>
            <person name="Vanderstraeten L."/>
            <person name="Becker D."/>
            <person name="Lang D."/>
            <person name="Vosolsobe S."/>
            <person name="Rombauts S."/>
            <person name="Wilhelmsson P.K.I."/>
            <person name="Janitza P."/>
            <person name="Kern R."/>
            <person name="Heyl A."/>
            <person name="Rumpler F."/>
            <person name="Villalobos L.I.A.C."/>
            <person name="Clay J.M."/>
            <person name="Skokan R."/>
            <person name="Toyoda A."/>
            <person name="Suzuki Y."/>
            <person name="Kagoshima H."/>
            <person name="Schijlen E."/>
            <person name="Tajeshwar N."/>
            <person name="Catarino B."/>
            <person name="Hetherington A.J."/>
            <person name="Saltykova A."/>
            <person name="Bonnot C."/>
            <person name="Breuninger H."/>
            <person name="Symeonidi A."/>
            <person name="Radhakrishnan G.V."/>
            <person name="Van Nieuwerburgh F."/>
            <person name="Deforce D."/>
            <person name="Chang C."/>
            <person name="Karol K.G."/>
            <person name="Hedrich R."/>
            <person name="Ulvskov P."/>
            <person name="Glockner G."/>
            <person name="Delwiche C.F."/>
            <person name="Petrasek J."/>
            <person name="Van de Peer Y."/>
            <person name="Friml J."/>
            <person name="Beilby M."/>
            <person name="Dolan L."/>
            <person name="Kohara Y."/>
            <person name="Sugano S."/>
            <person name="Fujiyama A."/>
            <person name="Delaux P.-M."/>
            <person name="Quint M."/>
            <person name="TheiBen G."/>
            <person name="Hagemann M."/>
            <person name="Harholt J."/>
            <person name="Dunand C."/>
            <person name="Zachgo S."/>
            <person name="Langdale J."/>
            <person name="Maumus F."/>
            <person name="Straeten D.V.D."/>
            <person name="Gould S.B."/>
            <person name="Rensing S.A."/>
        </authorList>
    </citation>
    <scope>NUCLEOTIDE SEQUENCE [LARGE SCALE GENOMIC DNA]</scope>
    <source>
        <strain evidence="10 11">S276</strain>
    </source>
</reference>
<dbReference type="Pfam" id="PF04535">
    <property type="entry name" value="CASP_dom"/>
    <property type="match status" value="1"/>
</dbReference>
<comment type="similarity">
    <text evidence="2 8">Belongs to the Casparian strip membrane proteins (CASP) family.</text>
</comment>
<protein>
    <recommendedName>
        <fullName evidence="8">CASP-like protein</fullName>
    </recommendedName>
</protein>
<evidence type="ECO:0000256" key="8">
    <source>
        <dbReference type="RuleBase" id="RU361233"/>
    </source>
</evidence>
<keyword evidence="5 8" id="KW-0812">Transmembrane</keyword>
<feature type="transmembrane region" description="Helical" evidence="8">
    <location>
        <begin position="155"/>
        <end position="176"/>
    </location>
</feature>
<evidence type="ECO:0000256" key="4">
    <source>
        <dbReference type="ARBA" id="ARBA00022475"/>
    </source>
</evidence>
<proteinExistence type="inferred from homology"/>
<keyword evidence="4 8" id="KW-1003">Cell membrane</keyword>
<sequence>MEGGVSGGAAGNRRRAGGAEKRRTWQHFVNPLLRLLQLAANVCAFVVMLTSGQGLSWRNYSAFRYLVAATVISGFWAGVMLLADCGLCMGGRTVHSLGYKYFVVIGDYIATIMSLTGGAAAAGVTTFNDKGSIPLQQAPCEGVTPFGSYCARTKAAVACSIIAAAFFIPSLVLDVWNIGAEYYQATF</sequence>
<dbReference type="Gramene" id="GBG64245">
    <property type="protein sequence ID" value="GBG64245"/>
    <property type="gene ID" value="CBR_g41166"/>
</dbReference>
<feature type="transmembrane region" description="Helical" evidence="8">
    <location>
        <begin position="101"/>
        <end position="124"/>
    </location>
</feature>
<evidence type="ECO:0000256" key="3">
    <source>
        <dbReference type="ARBA" id="ARBA00011489"/>
    </source>
</evidence>
<evidence type="ECO:0000256" key="1">
    <source>
        <dbReference type="ARBA" id="ARBA00004651"/>
    </source>
</evidence>
<name>A0A388K2J7_CHABU</name>
<dbReference type="GO" id="GO:0005886">
    <property type="term" value="C:plasma membrane"/>
    <property type="evidence" value="ECO:0007669"/>
    <property type="project" value="UniProtKB-SubCell"/>
</dbReference>
<keyword evidence="11" id="KW-1185">Reference proteome</keyword>
<comment type="caution">
    <text evidence="10">The sequence shown here is derived from an EMBL/GenBank/DDBJ whole genome shotgun (WGS) entry which is preliminary data.</text>
</comment>
<dbReference type="InterPro" id="IPR006702">
    <property type="entry name" value="CASP_dom"/>
</dbReference>
<evidence type="ECO:0000256" key="7">
    <source>
        <dbReference type="ARBA" id="ARBA00023136"/>
    </source>
</evidence>
<feature type="transmembrane region" description="Helical" evidence="8">
    <location>
        <begin position="62"/>
        <end position="89"/>
    </location>
</feature>
<dbReference type="Proteomes" id="UP000265515">
    <property type="component" value="Unassembled WGS sequence"/>
</dbReference>
<feature type="transmembrane region" description="Helical" evidence="8">
    <location>
        <begin position="32"/>
        <end position="50"/>
    </location>
</feature>
<dbReference type="OrthoDB" id="2020462at2759"/>
<dbReference type="EMBL" id="BFEA01000048">
    <property type="protein sequence ID" value="GBG64245.1"/>
    <property type="molecule type" value="Genomic_DNA"/>
</dbReference>
<accession>A0A388K2J7</accession>
<evidence type="ECO:0000256" key="5">
    <source>
        <dbReference type="ARBA" id="ARBA00022692"/>
    </source>
</evidence>
<evidence type="ECO:0000259" key="9">
    <source>
        <dbReference type="Pfam" id="PF04535"/>
    </source>
</evidence>
<gene>
    <name evidence="10" type="ORF">CBR_g41166</name>
</gene>
<feature type="domain" description="Casparian strip membrane protein" evidence="9">
    <location>
        <begin position="29"/>
        <end position="165"/>
    </location>
</feature>
<organism evidence="10 11">
    <name type="scientific">Chara braunii</name>
    <name type="common">Braun's stonewort</name>
    <dbReference type="NCBI Taxonomy" id="69332"/>
    <lineage>
        <taxon>Eukaryota</taxon>
        <taxon>Viridiplantae</taxon>
        <taxon>Streptophyta</taxon>
        <taxon>Charophyceae</taxon>
        <taxon>Charales</taxon>
        <taxon>Characeae</taxon>
        <taxon>Chara</taxon>
    </lineage>
</organism>
<dbReference type="PANTHER" id="PTHR33573">
    <property type="entry name" value="CASP-LIKE PROTEIN 4A4"/>
    <property type="match status" value="1"/>
</dbReference>
<dbReference type="AlphaFoldDB" id="A0A388K2J7"/>
<evidence type="ECO:0000313" key="10">
    <source>
        <dbReference type="EMBL" id="GBG64245.1"/>
    </source>
</evidence>
<keyword evidence="7 8" id="KW-0472">Membrane</keyword>
<evidence type="ECO:0000256" key="6">
    <source>
        <dbReference type="ARBA" id="ARBA00022989"/>
    </source>
</evidence>
<evidence type="ECO:0000313" key="11">
    <source>
        <dbReference type="Proteomes" id="UP000265515"/>
    </source>
</evidence>
<evidence type="ECO:0000256" key="2">
    <source>
        <dbReference type="ARBA" id="ARBA00007651"/>
    </source>
</evidence>
<keyword evidence="6 8" id="KW-1133">Transmembrane helix</keyword>